<keyword evidence="1" id="KW-1133">Transmembrane helix</keyword>
<reference evidence="3" key="1">
    <citation type="submission" date="2019-04" db="EMBL/GenBank/DDBJ databases">
        <title>Friends and foes A comparative genomics studyof 23 Aspergillus species from section Flavi.</title>
        <authorList>
            <consortium name="DOE Joint Genome Institute"/>
            <person name="Kjaerbolling I."/>
            <person name="Vesth T."/>
            <person name="Frisvad J.C."/>
            <person name="Nybo J.L."/>
            <person name="Theobald S."/>
            <person name="Kildgaard S."/>
            <person name="Isbrandt T."/>
            <person name="Kuo A."/>
            <person name="Sato A."/>
            <person name="Lyhne E.K."/>
            <person name="Kogle M.E."/>
            <person name="Wiebenga A."/>
            <person name="Kun R.S."/>
            <person name="Lubbers R.J."/>
            <person name="Makela M.R."/>
            <person name="Barry K."/>
            <person name="Chovatia M."/>
            <person name="Clum A."/>
            <person name="Daum C."/>
            <person name="Haridas S."/>
            <person name="He G."/>
            <person name="LaButti K."/>
            <person name="Lipzen A."/>
            <person name="Mondo S."/>
            <person name="Riley R."/>
            <person name="Salamov A."/>
            <person name="Simmons B.A."/>
            <person name="Magnuson J.K."/>
            <person name="Henrissat B."/>
            <person name="Mortensen U.H."/>
            <person name="Larsen T.O."/>
            <person name="Devries R.P."/>
            <person name="Grigoriev I.V."/>
            <person name="Machida M."/>
            <person name="Baker S.E."/>
            <person name="Andersen M.R."/>
        </authorList>
    </citation>
    <scope>NUCLEOTIDE SEQUENCE [LARGE SCALE GENOMIC DNA]</scope>
    <source>
        <strain evidence="3">CBS 130015</strain>
    </source>
</reference>
<proteinExistence type="predicted"/>
<evidence type="ECO:0000313" key="2">
    <source>
        <dbReference type="EMBL" id="KAE8319980.1"/>
    </source>
</evidence>
<gene>
    <name evidence="2" type="ORF">BDV41DRAFT_516447</name>
</gene>
<keyword evidence="3" id="KW-1185">Reference proteome</keyword>
<keyword evidence="1" id="KW-0472">Membrane</keyword>
<keyword evidence="1" id="KW-0812">Transmembrane</keyword>
<accession>A0A5N6WKD3</accession>
<feature type="transmembrane region" description="Helical" evidence="1">
    <location>
        <begin position="20"/>
        <end position="43"/>
    </location>
</feature>
<evidence type="ECO:0000256" key="1">
    <source>
        <dbReference type="SAM" id="Phobius"/>
    </source>
</evidence>
<dbReference type="EMBL" id="ML738292">
    <property type="protein sequence ID" value="KAE8319980.1"/>
    <property type="molecule type" value="Genomic_DNA"/>
</dbReference>
<name>A0A5N6WKD3_9EURO</name>
<dbReference type="Proteomes" id="UP000325433">
    <property type="component" value="Unassembled WGS sequence"/>
</dbReference>
<protein>
    <submittedName>
        <fullName evidence="2">Uncharacterized protein</fullName>
    </submittedName>
</protein>
<evidence type="ECO:0000313" key="3">
    <source>
        <dbReference type="Proteomes" id="UP000325433"/>
    </source>
</evidence>
<dbReference type="AlphaFoldDB" id="A0A5N6WKD3"/>
<organism evidence="2 3">
    <name type="scientific">Aspergillus transmontanensis</name>
    <dbReference type="NCBI Taxonomy" id="1034304"/>
    <lineage>
        <taxon>Eukaryota</taxon>
        <taxon>Fungi</taxon>
        <taxon>Dikarya</taxon>
        <taxon>Ascomycota</taxon>
        <taxon>Pezizomycotina</taxon>
        <taxon>Eurotiomycetes</taxon>
        <taxon>Eurotiomycetidae</taxon>
        <taxon>Eurotiales</taxon>
        <taxon>Aspergillaceae</taxon>
        <taxon>Aspergillus</taxon>
        <taxon>Aspergillus subgen. Circumdati</taxon>
    </lineage>
</organism>
<sequence length="80" mass="8586">MLTAFSLPPSYLDYIQAKRTLSFFGIINIVLALGTVTMTGLCFRNFGQGLRPYISGGAKAGLLGETVGSESYSRVPHEAI</sequence>